<keyword evidence="7 8" id="KW-0998">Cell outer membrane</keyword>
<evidence type="ECO:0000313" key="12">
    <source>
        <dbReference type="Proteomes" id="UP000198412"/>
    </source>
</evidence>
<dbReference type="RefSeq" id="WP_089378521.1">
    <property type="nucleotide sequence ID" value="NZ_FZNX01000003.1"/>
</dbReference>
<keyword evidence="5 9" id="KW-0732">Signal</keyword>
<dbReference type="SUPFAM" id="SSF56935">
    <property type="entry name" value="Porins"/>
    <property type="match status" value="1"/>
</dbReference>
<dbReference type="InterPro" id="IPR023996">
    <property type="entry name" value="TonB-dep_OMP_SusC/RagA"/>
</dbReference>
<dbReference type="PROSITE" id="PS52016">
    <property type="entry name" value="TONB_DEPENDENT_REC_3"/>
    <property type="match status" value="1"/>
</dbReference>
<dbReference type="InterPro" id="IPR036942">
    <property type="entry name" value="Beta-barrel_TonB_sf"/>
</dbReference>
<dbReference type="Gene3D" id="2.60.40.1120">
    <property type="entry name" value="Carboxypeptidase-like, regulatory domain"/>
    <property type="match status" value="1"/>
</dbReference>
<organism evidence="11 12">
    <name type="scientific">Lutibacter flavus</name>
    <dbReference type="NCBI Taxonomy" id="691689"/>
    <lineage>
        <taxon>Bacteria</taxon>
        <taxon>Pseudomonadati</taxon>
        <taxon>Bacteroidota</taxon>
        <taxon>Flavobacteriia</taxon>
        <taxon>Flavobacteriales</taxon>
        <taxon>Flavobacteriaceae</taxon>
        <taxon>Lutibacter</taxon>
    </lineage>
</organism>
<dbReference type="Gene3D" id="2.40.170.20">
    <property type="entry name" value="TonB-dependent receptor, beta-barrel domain"/>
    <property type="match status" value="1"/>
</dbReference>
<evidence type="ECO:0000256" key="8">
    <source>
        <dbReference type="PROSITE-ProRule" id="PRU01360"/>
    </source>
</evidence>
<reference evidence="12" key="1">
    <citation type="submission" date="2017-06" db="EMBL/GenBank/DDBJ databases">
        <authorList>
            <person name="Varghese N."/>
            <person name="Submissions S."/>
        </authorList>
    </citation>
    <scope>NUCLEOTIDE SEQUENCE [LARGE SCALE GENOMIC DNA]</scope>
    <source>
        <strain evidence="12">DSM 27993</strain>
    </source>
</reference>
<evidence type="ECO:0000256" key="6">
    <source>
        <dbReference type="ARBA" id="ARBA00023136"/>
    </source>
</evidence>
<dbReference type="InterPro" id="IPR039426">
    <property type="entry name" value="TonB-dep_rcpt-like"/>
</dbReference>
<gene>
    <name evidence="11" type="ORF">SAMN04488111_2251</name>
</gene>
<feature type="signal peptide" evidence="9">
    <location>
        <begin position="1"/>
        <end position="22"/>
    </location>
</feature>
<evidence type="ECO:0000256" key="9">
    <source>
        <dbReference type="SAM" id="SignalP"/>
    </source>
</evidence>
<name>A0A238Y292_9FLAO</name>
<protein>
    <submittedName>
        <fullName evidence="11">TonB-linked outer membrane protein, SusC/RagA family</fullName>
    </submittedName>
</protein>
<evidence type="ECO:0000256" key="2">
    <source>
        <dbReference type="ARBA" id="ARBA00022448"/>
    </source>
</evidence>
<dbReference type="AlphaFoldDB" id="A0A238Y292"/>
<evidence type="ECO:0000313" key="11">
    <source>
        <dbReference type="EMBL" id="SNR64429.1"/>
    </source>
</evidence>
<dbReference type="Pfam" id="PF13715">
    <property type="entry name" value="CarbopepD_reg_2"/>
    <property type="match status" value="1"/>
</dbReference>
<keyword evidence="12" id="KW-1185">Reference proteome</keyword>
<comment type="subcellular location">
    <subcellularLocation>
        <location evidence="1 8">Cell outer membrane</location>
        <topology evidence="1 8">Multi-pass membrane protein</topology>
    </subcellularLocation>
</comment>
<keyword evidence="3 8" id="KW-1134">Transmembrane beta strand</keyword>
<keyword evidence="4 8" id="KW-0812">Transmembrane</keyword>
<dbReference type="InterPro" id="IPR012910">
    <property type="entry name" value="Plug_dom"/>
</dbReference>
<evidence type="ECO:0000256" key="5">
    <source>
        <dbReference type="ARBA" id="ARBA00022729"/>
    </source>
</evidence>
<dbReference type="PANTHER" id="PTHR30069">
    <property type="entry name" value="TONB-DEPENDENT OUTER MEMBRANE RECEPTOR"/>
    <property type="match status" value="1"/>
</dbReference>
<feature type="domain" description="TonB-dependent receptor plug" evidence="10">
    <location>
        <begin position="115"/>
        <end position="238"/>
    </location>
</feature>
<dbReference type="PANTHER" id="PTHR30069:SF53">
    <property type="entry name" value="COLICIN I RECEPTOR-RELATED"/>
    <property type="match status" value="1"/>
</dbReference>
<sequence length="1043" mass="112242">MRTKFNGLLTLLLALIVQFSFAQEKTVTGSVSDASGPLPGVTVVVKGTNTGTQTDFDGNYSITAAVGAVLKYSYIGMQPSERKVGASNVINVTMQESAEALEEVVVTGFGRKVEKRSATFAVQQVGGEEMSQARESNIVNSLSGKIAGVQITNSSGAVGSSSRVVLRGASSLTGSNQPLYVVNGVPLESGNFGNAGSGGGADLPNGVSDINPDDIESISVLKGPAAAALYGVRAANGVIQIKTKTGRASSALGISVNSTVSFETPLMLPNYQNSYGQGGNHDYFEWIDGTSGDGGVDESWGPPLDVGLEFVQWNSYTVDGAPLPWVSQPDNIKNFYDTGLTLNNNVSFTGGAENIGYRLSVASMDQTGMVPNTDLRRFSVGGSSTYTMSDKLTSSVDFNYTRSKSDNFVTQGYNNENPVQQMIWAGRNVDFELLRDWENLPLSPAGTAAAGTPINWNTVFQNNPYWVLDTNTREYNRDRIVGNIALNYAFNDSFSISGKVGTNFWNSRQNRRQAFGSNNAPNGSYSETSRTYTETNSELIASYNTKITEDLAFELSAGGNSMYRKSELAQTIAPQLQLPGLYNVSNLAAGSSWVVNNSFSEQKINSLFGFGKFSYKNYLFLEFSGRNDWSSLLPVSDNSFFYPSVTASAVVTDMIDVNSDVLSFLKVRGGWSQVGGIGALNPYSLQPTYSLSTETWGGNSVAFLPSQLNNPNIKSETTSGTEFGIDVRLLNSKVRFNATYYDQTSKDLVVPVQVTAASGYTSAVQNVGELNNKGIELQLGATVVQKGDFQFDVDVNFAKNTNKVVSLGGLESLVLGGQWSMTLEAREGQPYGSIVGTYFDRSPSGDVIYENGLPKIAAGTKELGNITPDWTGGANFTFKYKNFSLNALIDAKIGGDIHTMTYTWGRYAGILAETALGRETGIVGDGVMLVDGNYVPNTVTVPAENYNKRAYSNSVVESAVFDASYVKLRQVMLTYKLPKNLIGNTLFTDINFSLVGRNLAILHKNTPHIDPESSFSDSNANQGQEFGQLPSARSVGFNIQLKL</sequence>
<evidence type="ECO:0000256" key="7">
    <source>
        <dbReference type="ARBA" id="ARBA00023237"/>
    </source>
</evidence>
<evidence type="ECO:0000256" key="1">
    <source>
        <dbReference type="ARBA" id="ARBA00004571"/>
    </source>
</evidence>
<dbReference type="Proteomes" id="UP000198412">
    <property type="component" value="Unassembled WGS sequence"/>
</dbReference>
<dbReference type="InterPro" id="IPR023997">
    <property type="entry name" value="TonB-dep_OMP_SusC/RagA_CS"/>
</dbReference>
<comment type="similarity">
    <text evidence="8">Belongs to the TonB-dependent receptor family.</text>
</comment>
<keyword evidence="6 8" id="KW-0472">Membrane</keyword>
<feature type="chain" id="PRO_5013189819" evidence="9">
    <location>
        <begin position="23"/>
        <end position="1043"/>
    </location>
</feature>
<dbReference type="InterPro" id="IPR037066">
    <property type="entry name" value="Plug_dom_sf"/>
</dbReference>
<dbReference type="InterPro" id="IPR008969">
    <property type="entry name" value="CarboxyPept-like_regulatory"/>
</dbReference>
<keyword evidence="2 8" id="KW-0813">Transport</keyword>
<dbReference type="GO" id="GO:0009279">
    <property type="term" value="C:cell outer membrane"/>
    <property type="evidence" value="ECO:0007669"/>
    <property type="project" value="UniProtKB-SubCell"/>
</dbReference>
<dbReference type="SUPFAM" id="SSF49464">
    <property type="entry name" value="Carboxypeptidase regulatory domain-like"/>
    <property type="match status" value="1"/>
</dbReference>
<evidence type="ECO:0000259" key="10">
    <source>
        <dbReference type="Pfam" id="PF07715"/>
    </source>
</evidence>
<proteinExistence type="inferred from homology"/>
<evidence type="ECO:0000256" key="4">
    <source>
        <dbReference type="ARBA" id="ARBA00022692"/>
    </source>
</evidence>
<dbReference type="Pfam" id="PF07715">
    <property type="entry name" value="Plug"/>
    <property type="match status" value="1"/>
</dbReference>
<dbReference type="NCBIfam" id="TIGR04056">
    <property type="entry name" value="OMP_RagA_SusC"/>
    <property type="match status" value="1"/>
</dbReference>
<dbReference type="GO" id="GO:0015889">
    <property type="term" value="P:cobalamin transport"/>
    <property type="evidence" value="ECO:0007669"/>
    <property type="project" value="TreeGrafter"/>
</dbReference>
<evidence type="ECO:0000256" key="3">
    <source>
        <dbReference type="ARBA" id="ARBA00022452"/>
    </source>
</evidence>
<dbReference type="EMBL" id="FZNX01000003">
    <property type="protein sequence ID" value="SNR64429.1"/>
    <property type="molecule type" value="Genomic_DNA"/>
</dbReference>
<dbReference type="OrthoDB" id="9768177at2"/>
<dbReference type="NCBIfam" id="TIGR04057">
    <property type="entry name" value="SusC_RagA_signa"/>
    <property type="match status" value="1"/>
</dbReference>
<accession>A0A238Y292</accession>
<dbReference type="Gene3D" id="2.170.130.10">
    <property type="entry name" value="TonB-dependent receptor, plug domain"/>
    <property type="match status" value="1"/>
</dbReference>